<keyword evidence="2" id="KW-1185">Reference proteome</keyword>
<dbReference type="Pfam" id="PF00805">
    <property type="entry name" value="Pentapeptide"/>
    <property type="match status" value="1"/>
</dbReference>
<accession>A0A3B0AHH2</accession>
<dbReference type="Proteomes" id="UP000282311">
    <property type="component" value="Unassembled WGS sequence"/>
</dbReference>
<dbReference type="RefSeq" id="WP_120752060.1">
    <property type="nucleotide sequence ID" value="NZ_RBAH01000058.1"/>
</dbReference>
<dbReference type="PANTHER" id="PTHR14136:SF17">
    <property type="entry name" value="BTB_POZ DOMAIN-CONTAINING PROTEIN KCTD9"/>
    <property type="match status" value="1"/>
</dbReference>
<protein>
    <submittedName>
        <fullName evidence="1">Pentapeptide repeat-containing protein</fullName>
    </submittedName>
</protein>
<dbReference type="AlphaFoldDB" id="A0A3B0AHH2"/>
<gene>
    <name evidence="1" type="ORF">D7M11_35825</name>
</gene>
<proteinExistence type="predicted"/>
<name>A0A3B0AHH2_9BACL</name>
<dbReference type="InterPro" id="IPR051082">
    <property type="entry name" value="Pentapeptide-BTB/POZ_domain"/>
</dbReference>
<dbReference type="EMBL" id="RBAH01000058">
    <property type="protein sequence ID" value="RKN60375.1"/>
    <property type="molecule type" value="Genomic_DNA"/>
</dbReference>
<reference evidence="1 2" key="1">
    <citation type="journal article" date="2007" name="Int. J. Syst. Evol. Microbiol.">
        <title>Paenibacillus ginsengarvi sp. nov., isolated from soil from ginseng cultivation.</title>
        <authorList>
            <person name="Yoon M.H."/>
            <person name="Ten L.N."/>
            <person name="Im W.T."/>
        </authorList>
    </citation>
    <scope>NUCLEOTIDE SEQUENCE [LARGE SCALE GENOMIC DNA]</scope>
    <source>
        <strain evidence="1 2">KCTC 13059</strain>
    </source>
</reference>
<evidence type="ECO:0000313" key="2">
    <source>
        <dbReference type="Proteomes" id="UP000282311"/>
    </source>
</evidence>
<dbReference type="OrthoDB" id="9786032at2"/>
<dbReference type="PANTHER" id="PTHR14136">
    <property type="entry name" value="BTB_POZ DOMAIN-CONTAINING PROTEIN KCTD9"/>
    <property type="match status" value="1"/>
</dbReference>
<dbReference type="Gene3D" id="2.160.20.80">
    <property type="entry name" value="E3 ubiquitin-protein ligase SopA"/>
    <property type="match status" value="1"/>
</dbReference>
<comment type="caution">
    <text evidence="1">The sequence shown here is derived from an EMBL/GenBank/DDBJ whole genome shotgun (WGS) entry which is preliminary data.</text>
</comment>
<dbReference type="InterPro" id="IPR001646">
    <property type="entry name" value="5peptide_repeat"/>
</dbReference>
<dbReference type="SUPFAM" id="SSF141571">
    <property type="entry name" value="Pentapeptide repeat-like"/>
    <property type="match status" value="1"/>
</dbReference>
<evidence type="ECO:0000313" key="1">
    <source>
        <dbReference type="EMBL" id="RKN60375.1"/>
    </source>
</evidence>
<sequence>MRIEQEMKQVTVVQSNVSGSSFTDVMAEDLKFKNCNVARISFNDVNMTAACIVDANLSELVIDGAQWGGAELRYIGYSNSDDPAVQKHPNAVKMTGCDLSHGTLADCNLSNANLVNCDITGLTINGVRIDELLKKVQSGN</sequence>
<organism evidence="1 2">
    <name type="scientific">Paenibacillus ginsengarvi</name>
    <dbReference type="NCBI Taxonomy" id="400777"/>
    <lineage>
        <taxon>Bacteria</taxon>
        <taxon>Bacillati</taxon>
        <taxon>Bacillota</taxon>
        <taxon>Bacilli</taxon>
        <taxon>Bacillales</taxon>
        <taxon>Paenibacillaceae</taxon>
        <taxon>Paenibacillus</taxon>
    </lineage>
</organism>